<feature type="signal peptide" evidence="2">
    <location>
        <begin position="1"/>
        <end position="18"/>
    </location>
</feature>
<protein>
    <recommendedName>
        <fullName evidence="5">Cytochrome c domain-containing protein</fullName>
    </recommendedName>
</protein>
<reference evidence="3 4" key="1">
    <citation type="submission" date="2018-06" db="EMBL/GenBank/DDBJ databases">
        <authorList>
            <consortium name="Pathogen Informatics"/>
            <person name="Doyle S."/>
        </authorList>
    </citation>
    <scope>NUCLEOTIDE SEQUENCE [LARGE SCALE GENOMIC DNA]</scope>
    <source>
        <strain evidence="3 4">NCTC11179</strain>
    </source>
</reference>
<gene>
    <name evidence="3" type="ORF">NCTC11179_00377</name>
</gene>
<keyword evidence="2" id="KW-0732">Signal</keyword>
<organism evidence="3 4">
    <name type="scientific">Myroides odoratus</name>
    <name type="common">Flavobacterium odoratum</name>
    <dbReference type="NCBI Taxonomy" id="256"/>
    <lineage>
        <taxon>Bacteria</taxon>
        <taxon>Pseudomonadati</taxon>
        <taxon>Bacteroidota</taxon>
        <taxon>Flavobacteriia</taxon>
        <taxon>Flavobacteriales</taxon>
        <taxon>Flavobacteriaceae</taxon>
        <taxon>Myroides</taxon>
    </lineage>
</organism>
<dbReference type="PROSITE" id="PS51257">
    <property type="entry name" value="PROKAR_LIPOPROTEIN"/>
    <property type="match status" value="1"/>
</dbReference>
<evidence type="ECO:0000313" key="4">
    <source>
        <dbReference type="Proteomes" id="UP000255024"/>
    </source>
</evidence>
<dbReference type="Proteomes" id="UP000255024">
    <property type="component" value="Unassembled WGS sequence"/>
</dbReference>
<proteinExistence type="predicted"/>
<dbReference type="AlphaFoldDB" id="A0A378RMH1"/>
<keyword evidence="4" id="KW-1185">Reference proteome</keyword>
<evidence type="ECO:0008006" key="5">
    <source>
        <dbReference type="Google" id="ProtNLM"/>
    </source>
</evidence>
<feature type="region of interest" description="Disordered" evidence="1">
    <location>
        <begin position="206"/>
        <end position="228"/>
    </location>
</feature>
<feature type="chain" id="PRO_5016855002" description="Cytochrome c domain-containing protein" evidence="2">
    <location>
        <begin position="19"/>
        <end position="438"/>
    </location>
</feature>
<dbReference type="EMBL" id="UGQL01000001">
    <property type="protein sequence ID" value="STZ26850.1"/>
    <property type="molecule type" value="Genomic_DNA"/>
</dbReference>
<evidence type="ECO:0000256" key="2">
    <source>
        <dbReference type="SAM" id="SignalP"/>
    </source>
</evidence>
<sequence length="438" mass="49953">MKQKALLFLLILFTLSCAKEDNESLKEDEYTKKTQLLHTLQSELINNQYEPKDHFNWDMPIIEYNSNNVPYIIELESKKVFQNKIAKIIFNINGEKISSQVWVLSFADKSINTQSLRHLKIHEVLLDFYGTLTVYDINSKLVKQIPVESPISKTKKYSAQSNPHVFNSACALCHRTLDEIVIGGPGSSGGGWGGWDSGFGSESDIGVIPGGGHSGGSRPPVPEKNKDDKLQDNPCLYPIYNTVMNTNFGEKFIRKVFDLDNSRFDLVWMIKNSTTDNFLRDNPGTNGYTTPFTPFNNNFKIVLNSDKFRDNPKLVIASTIIHETIHAYLFKVRYEYDPNKIFSNELEMAFPGVFDYVLRYANDGTARAQHEQMAAHYIEIVKNALKAYDNSFDEKYYDALAWLGLQGTTSWNRLGKKKQEEIIKNYKELKSIAPKMGC</sequence>
<accession>A0A378RMH1</accession>
<evidence type="ECO:0000256" key="1">
    <source>
        <dbReference type="SAM" id="MobiDB-lite"/>
    </source>
</evidence>
<evidence type="ECO:0000313" key="3">
    <source>
        <dbReference type="EMBL" id="STZ26850.1"/>
    </source>
</evidence>
<name>A0A378RMH1_MYROD</name>
<dbReference type="RefSeq" id="WP_115089912.1">
    <property type="nucleotide sequence ID" value="NZ_CP068107.1"/>
</dbReference>